<name>A0A0R3QLZ0_9BILA</name>
<feature type="binding site" evidence="17">
    <location>
        <position position="403"/>
    </location>
    <ligand>
        <name>Mg(2+)</name>
        <dbReference type="ChEBI" id="CHEBI:18420"/>
    </ligand>
</feature>
<dbReference type="SFLD" id="SFLDS00003">
    <property type="entry name" value="Haloacid_Dehalogenase"/>
    <property type="match status" value="1"/>
</dbReference>
<dbReference type="SUPFAM" id="SSF81653">
    <property type="entry name" value="Calcium ATPase, transduction domain A"/>
    <property type="match status" value="1"/>
</dbReference>
<dbReference type="Pfam" id="PF16209">
    <property type="entry name" value="PhoLip_ATPase_N"/>
    <property type="match status" value="1"/>
</dbReference>
<feature type="binding site" evidence="16">
    <location>
        <position position="549"/>
    </location>
    <ligand>
        <name>ATP</name>
        <dbReference type="ChEBI" id="CHEBI:30616"/>
    </ligand>
</feature>
<dbReference type="GO" id="GO:0016887">
    <property type="term" value="F:ATP hydrolysis activity"/>
    <property type="evidence" value="ECO:0007669"/>
    <property type="project" value="InterPro"/>
</dbReference>
<dbReference type="GO" id="GO:0005802">
    <property type="term" value="C:trans-Golgi network"/>
    <property type="evidence" value="ECO:0007669"/>
    <property type="project" value="TreeGrafter"/>
</dbReference>
<dbReference type="SFLD" id="SFLDF00027">
    <property type="entry name" value="p-type_atpase"/>
    <property type="match status" value="1"/>
</dbReference>
<dbReference type="GO" id="GO:0045332">
    <property type="term" value="P:phospholipid translocation"/>
    <property type="evidence" value="ECO:0007669"/>
    <property type="project" value="TreeGrafter"/>
</dbReference>
<keyword evidence="7 16" id="KW-0547">Nucleotide-binding</keyword>
<evidence type="ECO:0000256" key="13">
    <source>
        <dbReference type="ARBA" id="ARBA00034036"/>
    </source>
</evidence>
<feature type="binding site" evidence="16">
    <location>
        <position position="782"/>
    </location>
    <ligand>
        <name>ATP</name>
        <dbReference type="ChEBI" id="CHEBI:30616"/>
    </ligand>
</feature>
<dbReference type="InterPro" id="IPR044492">
    <property type="entry name" value="P_typ_ATPase_HD_dom"/>
</dbReference>
<dbReference type="PROSITE" id="PS00154">
    <property type="entry name" value="ATPASE_E1_E2"/>
    <property type="match status" value="1"/>
</dbReference>
<feature type="binding site" evidence="17">
    <location>
        <position position="782"/>
    </location>
    <ligand>
        <name>Mg(2+)</name>
        <dbReference type="ChEBI" id="CHEBI:18420"/>
    </ligand>
</feature>
<keyword evidence="11 18" id="KW-1133">Transmembrane helix</keyword>
<evidence type="ECO:0000256" key="12">
    <source>
        <dbReference type="ARBA" id="ARBA00023136"/>
    </source>
</evidence>
<feature type="transmembrane region" description="Helical" evidence="18">
    <location>
        <begin position="1027"/>
        <end position="1048"/>
    </location>
</feature>
<dbReference type="Proteomes" id="UP000280834">
    <property type="component" value="Unassembled WGS sequence"/>
</dbReference>
<dbReference type="InterPro" id="IPR018303">
    <property type="entry name" value="ATPase_P-typ_P_site"/>
</dbReference>
<keyword evidence="12 18" id="KW-0472">Membrane</keyword>
<keyword evidence="5 18" id="KW-0812">Transmembrane</keyword>
<dbReference type="NCBIfam" id="TIGR01652">
    <property type="entry name" value="ATPase-Plipid"/>
    <property type="match status" value="1"/>
</dbReference>
<evidence type="ECO:0000313" key="22">
    <source>
        <dbReference type="Proteomes" id="UP000280834"/>
    </source>
</evidence>
<evidence type="ECO:0000313" key="21">
    <source>
        <dbReference type="EMBL" id="VDO22658.1"/>
    </source>
</evidence>
<accession>A0A0R3QLZ0</accession>
<dbReference type="InterPro" id="IPR023298">
    <property type="entry name" value="ATPase_P-typ_TM_dom_sf"/>
</dbReference>
<evidence type="ECO:0000256" key="16">
    <source>
        <dbReference type="PIRSR" id="PIRSR606539-2"/>
    </source>
</evidence>
<evidence type="ECO:0000256" key="6">
    <source>
        <dbReference type="ARBA" id="ARBA00022723"/>
    </source>
</evidence>
<evidence type="ECO:0000256" key="4">
    <source>
        <dbReference type="ARBA" id="ARBA00022475"/>
    </source>
</evidence>
<keyword evidence="22" id="KW-1185">Reference proteome</keyword>
<evidence type="ECO:0000259" key="20">
    <source>
        <dbReference type="Pfam" id="PF16212"/>
    </source>
</evidence>
<dbReference type="SUPFAM" id="SSF56784">
    <property type="entry name" value="HAD-like"/>
    <property type="match status" value="1"/>
</dbReference>
<evidence type="ECO:0000313" key="23">
    <source>
        <dbReference type="WBParaSite" id="BTMF_0000872501-mRNA-1"/>
    </source>
</evidence>
<dbReference type="InterPro" id="IPR032631">
    <property type="entry name" value="P-type_ATPase_N"/>
</dbReference>
<dbReference type="InterPro" id="IPR001757">
    <property type="entry name" value="P_typ_ATPase"/>
</dbReference>
<feature type="binding site" evidence="16">
    <location>
        <position position="402"/>
    </location>
    <ligand>
        <name>ATP</name>
        <dbReference type="ChEBI" id="CHEBI:30616"/>
    </ligand>
</feature>
<dbReference type="InterPro" id="IPR008250">
    <property type="entry name" value="ATPase_P-typ_transduc_dom_A_sf"/>
</dbReference>
<dbReference type="SUPFAM" id="SSF81660">
    <property type="entry name" value="Metal cation-transporting ATPase, ATP-binding domain N"/>
    <property type="match status" value="1"/>
</dbReference>
<feature type="binding site" evidence="16">
    <location>
        <position position="401"/>
    </location>
    <ligand>
        <name>ATP</name>
        <dbReference type="ChEBI" id="CHEBI:30616"/>
    </ligand>
</feature>
<reference evidence="23" key="1">
    <citation type="submission" date="2017-02" db="UniProtKB">
        <authorList>
            <consortium name="WormBaseParasite"/>
        </authorList>
    </citation>
    <scope>IDENTIFICATION</scope>
</reference>
<dbReference type="FunFam" id="3.40.50.1000:FF:000190">
    <property type="entry name" value="Phospholipid-transporting ATPase"/>
    <property type="match status" value="1"/>
</dbReference>
<feature type="binding site" evidence="16">
    <location>
        <position position="403"/>
    </location>
    <ligand>
        <name>ATP</name>
        <dbReference type="ChEBI" id="CHEBI:30616"/>
    </ligand>
</feature>
<dbReference type="InterPro" id="IPR032630">
    <property type="entry name" value="P_typ_ATPase_c"/>
</dbReference>
<dbReference type="PRINTS" id="PR00119">
    <property type="entry name" value="CATATPASE"/>
</dbReference>
<dbReference type="InterPro" id="IPR023299">
    <property type="entry name" value="ATPase_P-typ_cyto_dom_N"/>
</dbReference>
<evidence type="ECO:0000256" key="15">
    <source>
        <dbReference type="PIRSR" id="PIRSR606539-1"/>
    </source>
</evidence>
<dbReference type="WBParaSite" id="BTMF_0000872501-mRNA-1">
    <property type="protein sequence ID" value="BTMF_0000872501-mRNA-1"/>
    <property type="gene ID" value="BTMF_0000872501"/>
</dbReference>
<dbReference type="GO" id="GO:0005524">
    <property type="term" value="F:ATP binding"/>
    <property type="evidence" value="ECO:0007669"/>
    <property type="project" value="UniProtKB-UniRule"/>
</dbReference>
<feature type="transmembrane region" description="Helical" evidence="18">
    <location>
        <begin position="331"/>
        <end position="351"/>
    </location>
</feature>
<keyword evidence="4" id="KW-1003">Cell membrane</keyword>
<dbReference type="STRING" id="42155.A0A0R3QLZ0"/>
<evidence type="ECO:0000259" key="19">
    <source>
        <dbReference type="Pfam" id="PF16209"/>
    </source>
</evidence>
<evidence type="ECO:0000256" key="7">
    <source>
        <dbReference type="ARBA" id="ARBA00022741"/>
    </source>
</evidence>
<organism evidence="23">
    <name type="scientific">Brugia timori</name>
    <dbReference type="NCBI Taxonomy" id="42155"/>
    <lineage>
        <taxon>Eukaryota</taxon>
        <taxon>Metazoa</taxon>
        <taxon>Ecdysozoa</taxon>
        <taxon>Nematoda</taxon>
        <taxon>Chromadorea</taxon>
        <taxon>Rhabditida</taxon>
        <taxon>Spirurina</taxon>
        <taxon>Spiruromorpha</taxon>
        <taxon>Filarioidea</taxon>
        <taxon>Onchocercidae</taxon>
        <taxon>Brugia</taxon>
    </lineage>
</organism>
<feature type="binding site" evidence="16">
    <location>
        <position position="482"/>
    </location>
    <ligand>
        <name>ATP</name>
        <dbReference type="ChEBI" id="CHEBI:30616"/>
    </ligand>
</feature>
<comment type="similarity">
    <text evidence="3 18">Belongs to the cation transport ATPase (P-type) (TC 3.A.3) family. Type IV subfamily.</text>
</comment>
<feature type="transmembrane region" description="Helical" evidence="18">
    <location>
        <begin position="952"/>
        <end position="974"/>
    </location>
</feature>
<feature type="binding site" evidence="17">
    <location>
        <position position="778"/>
    </location>
    <ligand>
        <name>Mg(2+)</name>
        <dbReference type="ChEBI" id="CHEBI:18420"/>
    </ligand>
</feature>
<evidence type="ECO:0000256" key="8">
    <source>
        <dbReference type="ARBA" id="ARBA00022840"/>
    </source>
</evidence>
<gene>
    <name evidence="21" type="ORF">BTMF_LOCUS6776</name>
</gene>
<dbReference type="CDD" id="cd02073">
    <property type="entry name" value="P-type_ATPase_APLT_Dnf-like"/>
    <property type="match status" value="1"/>
</dbReference>
<dbReference type="AlphaFoldDB" id="A0A0R3QLZ0"/>
<feature type="transmembrane region" description="Helical" evidence="18">
    <location>
        <begin position="917"/>
        <end position="940"/>
    </location>
</feature>
<evidence type="ECO:0000256" key="14">
    <source>
        <dbReference type="ARBA" id="ARBA00051303"/>
    </source>
</evidence>
<evidence type="ECO:0000256" key="9">
    <source>
        <dbReference type="ARBA" id="ARBA00022842"/>
    </source>
</evidence>
<feature type="transmembrane region" description="Helical" evidence="18">
    <location>
        <begin position="981"/>
        <end position="1007"/>
    </location>
</feature>
<dbReference type="InterPro" id="IPR023214">
    <property type="entry name" value="HAD_sf"/>
</dbReference>
<reference evidence="21 22" key="2">
    <citation type="submission" date="2018-11" db="EMBL/GenBank/DDBJ databases">
        <authorList>
            <consortium name="Pathogen Informatics"/>
        </authorList>
    </citation>
    <scope>NUCLEOTIDE SEQUENCE [LARGE SCALE GENOMIC DNA]</scope>
</reference>
<feature type="binding site" evidence="16">
    <location>
        <position position="781"/>
    </location>
    <ligand>
        <name>ATP</name>
        <dbReference type="ChEBI" id="CHEBI:30616"/>
    </ligand>
</feature>
<evidence type="ECO:0000256" key="10">
    <source>
        <dbReference type="ARBA" id="ARBA00022967"/>
    </source>
</evidence>
<feature type="active site" description="4-aspartylphosphate intermediate" evidence="15">
    <location>
        <position position="401"/>
    </location>
</feature>
<feature type="domain" description="P-type ATPase N-terminal" evidence="19">
    <location>
        <begin position="21"/>
        <end position="84"/>
    </location>
</feature>
<dbReference type="EMBL" id="UZAG01015703">
    <property type="protein sequence ID" value="VDO22658.1"/>
    <property type="molecule type" value="Genomic_DNA"/>
</dbReference>
<feature type="binding site" evidence="17">
    <location>
        <position position="401"/>
    </location>
    <ligand>
        <name>Mg(2+)</name>
        <dbReference type="ChEBI" id="CHEBI:18420"/>
    </ligand>
</feature>
<keyword evidence="8 16" id="KW-0067">ATP-binding</keyword>
<dbReference type="Gene3D" id="2.70.150.10">
    <property type="entry name" value="Calcium-transporting ATPase, cytoplasmic transduction domain A"/>
    <property type="match status" value="1"/>
</dbReference>
<dbReference type="SUPFAM" id="SSF81665">
    <property type="entry name" value="Calcium ATPase, transmembrane domain M"/>
    <property type="match status" value="1"/>
</dbReference>
<comment type="cofactor">
    <cofactor evidence="17">
        <name>Mg(2+)</name>
        <dbReference type="ChEBI" id="CHEBI:18420"/>
    </cofactor>
</comment>
<feature type="binding site" evidence="16">
    <location>
        <position position="752"/>
    </location>
    <ligand>
        <name>ATP</name>
        <dbReference type="ChEBI" id="CHEBI:30616"/>
    </ligand>
</feature>
<evidence type="ECO:0000256" key="5">
    <source>
        <dbReference type="ARBA" id="ARBA00022692"/>
    </source>
</evidence>
<feature type="binding site" evidence="16">
    <location>
        <position position="585"/>
    </location>
    <ligand>
        <name>ATP</name>
        <dbReference type="ChEBI" id="CHEBI:30616"/>
    </ligand>
</feature>
<dbReference type="FunFam" id="2.70.150.10:FF:000021">
    <property type="entry name" value="Phospholipid-transporting ATPase"/>
    <property type="match status" value="1"/>
</dbReference>
<dbReference type="Pfam" id="PF13246">
    <property type="entry name" value="Cation_ATPase"/>
    <property type="match status" value="1"/>
</dbReference>
<dbReference type="SFLD" id="SFLDG00002">
    <property type="entry name" value="C1.7:_P-type_atpase_like"/>
    <property type="match status" value="1"/>
</dbReference>
<evidence type="ECO:0000256" key="2">
    <source>
        <dbReference type="ARBA" id="ARBA00004236"/>
    </source>
</evidence>
<dbReference type="InterPro" id="IPR006539">
    <property type="entry name" value="P-type_ATPase_IV"/>
</dbReference>
<feature type="binding site" evidence="16">
    <location>
        <position position="666"/>
    </location>
    <ligand>
        <name>ATP</name>
        <dbReference type="ChEBI" id="CHEBI:30616"/>
    </ligand>
</feature>
<feature type="binding site" evidence="16">
    <location>
        <position position="667"/>
    </location>
    <ligand>
        <name>ATP</name>
        <dbReference type="ChEBI" id="CHEBI:30616"/>
    </ligand>
</feature>
<feature type="binding site" evidence="16">
    <location>
        <position position="665"/>
    </location>
    <ligand>
        <name>ATP</name>
        <dbReference type="ChEBI" id="CHEBI:30616"/>
    </ligand>
</feature>
<evidence type="ECO:0000256" key="3">
    <source>
        <dbReference type="ARBA" id="ARBA00008109"/>
    </source>
</evidence>
<dbReference type="GO" id="GO:0005886">
    <property type="term" value="C:plasma membrane"/>
    <property type="evidence" value="ECO:0007669"/>
    <property type="project" value="UniProtKB-SubCell"/>
</dbReference>
<proteinExistence type="inferred from homology"/>
<dbReference type="Gene3D" id="3.40.50.1000">
    <property type="entry name" value="HAD superfamily/HAD-like"/>
    <property type="match status" value="1"/>
</dbReference>
<dbReference type="Pfam" id="PF16212">
    <property type="entry name" value="PhoLip_ATPase_C"/>
    <property type="match status" value="1"/>
</dbReference>
<dbReference type="EC" id="7.6.2.1" evidence="18"/>
<dbReference type="Gene3D" id="3.40.1110.10">
    <property type="entry name" value="Calcium-transporting ATPase, cytoplasmic domain N"/>
    <property type="match status" value="1"/>
</dbReference>
<dbReference type="GO" id="GO:0000287">
    <property type="term" value="F:magnesium ion binding"/>
    <property type="evidence" value="ECO:0007669"/>
    <property type="project" value="UniProtKB-UniRule"/>
</dbReference>
<feature type="transmembrane region" description="Helical" evidence="18">
    <location>
        <begin position="867"/>
        <end position="888"/>
    </location>
</feature>
<feature type="binding site" evidence="16">
    <location>
        <position position="523"/>
    </location>
    <ligand>
        <name>ATP</name>
        <dbReference type="ChEBI" id="CHEBI:30616"/>
    </ligand>
</feature>
<dbReference type="GO" id="GO:0140326">
    <property type="term" value="F:ATPase-coupled intramembrane lipid transporter activity"/>
    <property type="evidence" value="ECO:0007669"/>
    <property type="project" value="UniProtKB-EC"/>
</dbReference>
<comment type="catalytic activity">
    <reaction evidence="14">
        <text>a 1,2-diacyl-sn-glycero-3-phospho-L-serine(out) + ATP + H2O = a 1,2-diacyl-sn-glycero-3-phospho-L-serine(in) + ADP + phosphate + H(+)</text>
        <dbReference type="Rhea" id="RHEA:38567"/>
        <dbReference type="ChEBI" id="CHEBI:15377"/>
        <dbReference type="ChEBI" id="CHEBI:15378"/>
        <dbReference type="ChEBI" id="CHEBI:30616"/>
        <dbReference type="ChEBI" id="CHEBI:43474"/>
        <dbReference type="ChEBI" id="CHEBI:57262"/>
        <dbReference type="ChEBI" id="CHEBI:456216"/>
    </reaction>
    <physiologicalReaction direction="left-to-right" evidence="14">
        <dbReference type="Rhea" id="RHEA:38568"/>
    </physiologicalReaction>
</comment>
<keyword evidence="10 18" id="KW-1278">Translocase</keyword>
<comment type="catalytic activity">
    <reaction evidence="13 18">
        <text>ATP + H2O + phospholipidSide 1 = ADP + phosphate + phospholipidSide 2.</text>
        <dbReference type="EC" id="7.6.2.1"/>
    </reaction>
</comment>
<sequence length="1130" mass="129136">MPFFDCRIKQRPSRISTSRIIYVNQTSQPEKYRSNAISTAKYNAFSFFPRFLKEQFRRYSNVFFLIIALLQQIPDVSPTGRITTAGPLIIILTVSAIKEIFEDIKRRKSDQTVNNYRAIVFRDCEWKYTSWKDVALLRYNAGTLKVGDIVRVENNQMFPADMALLSSSEPLAVAYIETSNLDGETNLKIRQGLECTSNLTVTATIRDFQCEIECENPNQNVNEFTGTLHMHDLRRPLSIPQLLLRGARLKHTHWICGVVLYAGHDAKLLMNSKVAPLKQSKIDAITNQRILFLFFALIVLAFISATGAYFFDHKRLMHSYYLSPQGKGTFNFFWNMLTFFILYNNLIPISLQVTLELVRFFQAVYINNDISMYDERTDSCAVARTSNLNEELGQVKFIMSDKTGTLTRNIMKFKRCSVAGINFGNDEADDFQDRNLSELIRTSDEKANSVKEFLRMIAICHTVFPERDESGTLLYQASSPDEGALVRAAAALGFVFHTRKPRSILVSELGEVKNYNVLNVLEFTSERKRMGIVVQCPDAVSIVTKNFMKWIFFQDSMIFQRLRKDSPVVDDCSVHLLDYASKGYRTLCFAMRTLELEEYSKWAEKFAEALISVDKRKEKLAECAEKIEVNLTLVGASAVEDKLQEYVPETITALLAAQIRVWMLTGDKRETAINIARSAGLVHSDMKYWFIDGSSCDEVFKKLYDCSSSVQSSTVRYPLVIDGSTLKYVVESKCRKIFVNLAMICPTVVCCRMTPMQKAKVVEMVREATDDVVLAVGDGSNDVAMIQAANVGVGIIGEEGLQAASASDYSIAQFHFLRRLLLVHGVWNYERGVKVILYSFYKNICLYLIELWFAIHSAFSGQTIFERWTIALFNVVFTALPPVMIGLFDKPLPDRMILSYPGLYESFQKRAFTITQFAVWIGLAVWHSLLLFFLSFAFLYDPVVWENGRVGGWLMLGNSCYTFVVTTVCLKALLECDSWTIVILFSCFGSILLWFIFLPLYSMVWPILPVGEYMSGMATIMLSSSSFWLAFIFIPLTTLFTDFIIKVIRMTFAPTPREIIYFHEHFKKQSRDIYCELHWRSSVLEYDEINNWSYQDIASEEQVDSVTASEGALLSLKFPCKCREIMADKR</sequence>
<keyword evidence="6 17" id="KW-0479">Metal-binding</keyword>
<dbReference type="InterPro" id="IPR036412">
    <property type="entry name" value="HAD-like_sf"/>
</dbReference>
<feature type="binding site" evidence="16">
    <location>
        <position position="758"/>
    </location>
    <ligand>
        <name>ATP</name>
        <dbReference type="ChEBI" id="CHEBI:30616"/>
    </ligand>
</feature>
<dbReference type="PANTHER" id="PTHR24092:SF150">
    <property type="entry name" value="PHOSPHOLIPID-TRANSPORTING ATPASE"/>
    <property type="match status" value="1"/>
</dbReference>
<feature type="domain" description="P-type ATPase C-terminal" evidence="20">
    <location>
        <begin position="804"/>
        <end position="1055"/>
    </location>
</feature>
<feature type="transmembrane region" description="Helical" evidence="18">
    <location>
        <begin position="290"/>
        <end position="311"/>
    </location>
</feature>
<dbReference type="PANTHER" id="PTHR24092">
    <property type="entry name" value="PROBABLE PHOSPHOLIPID-TRANSPORTING ATPASE"/>
    <property type="match status" value="1"/>
</dbReference>
<keyword evidence="9 17" id="KW-0460">Magnesium</keyword>
<protein>
    <recommendedName>
        <fullName evidence="18">Phospholipid-transporting ATPase</fullName>
        <ecNumber evidence="18">7.6.2.1</ecNumber>
    </recommendedName>
</protein>
<evidence type="ECO:0000256" key="18">
    <source>
        <dbReference type="RuleBase" id="RU362033"/>
    </source>
</evidence>
<evidence type="ECO:0000256" key="11">
    <source>
        <dbReference type="ARBA" id="ARBA00022989"/>
    </source>
</evidence>
<evidence type="ECO:0000256" key="17">
    <source>
        <dbReference type="PIRSR" id="PIRSR606539-3"/>
    </source>
</evidence>
<dbReference type="NCBIfam" id="TIGR01494">
    <property type="entry name" value="ATPase_P-type"/>
    <property type="match status" value="1"/>
</dbReference>
<comment type="subcellular location">
    <subcellularLocation>
        <location evidence="2">Cell membrane</location>
    </subcellularLocation>
    <subcellularLocation>
        <location evidence="1 18">Membrane</location>
        <topology evidence="1 18">Multi-pass membrane protein</topology>
    </subcellularLocation>
</comment>
<evidence type="ECO:0000256" key="1">
    <source>
        <dbReference type="ARBA" id="ARBA00004141"/>
    </source>
</evidence>